<gene>
    <name evidence="1" type="ORF">DICPUDRAFT_36797</name>
</gene>
<organism evidence="1 2">
    <name type="scientific">Dictyostelium purpureum</name>
    <name type="common">Slime mold</name>
    <dbReference type="NCBI Taxonomy" id="5786"/>
    <lineage>
        <taxon>Eukaryota</taxon>
        <taxon>Amoebozoa</taxon>
        <taxon>Evosea</taxon>
        <taxon>Eumycetozoa</taxon>
        <taxon>Dictyostelia</taxon>
        <taxon>Dictyosteliales</taxon>
        <taxon>Dictyosteliaceae</taxon>
        <taxon>Dictyostelium</taxon>
    </lineage>
</organism>
<proteinExistence type="predicted"/>
<dbReference type="EMBL" id="GL871144">
    <property type="protein sequence ID" value="EGC33377.1"/>
    <property type="molecule type" value="Genomic_DNA"/>
</dbReference>
<dbReference type="InParanoid" id="F0ZRP5"/>
<dbReference type="Proteomes" id="UP000001064">
    <property type="component" value="Unassembled WGS sequence"/>
</dbReference>
<dbReference type="KEGG" id="dpp:DICPUDRAFT_36797"/>
<dbReference type="OrthoDB" id="20252at2759"/>
<accession>F0ZRP5</accession>
<dbReference type="FunCoup" id="F0ZRP5">
    <property type="interactions" value="26"/>
</dbReference>
<dbReference type="VEuPathDB" id="AmoebaDB:DICPUDRAFT_36797"/>
<evidence type="ECO:0000313" key="1">
    <source>
        <dbReference type="EMBL" id="EGC33377.1"/>
    </source>
</evidence>
<sequence length="233" mass="26677">MFRNGLRLLSKAVEVEAKVAAAPSTSSAPEYIRPYLDGEKALPVVPERKEFTTDIDFADAILSHPVLAKSPKVLRAYNEFMEARRNRASFDALPGIDSTPAKINWEFYESILPKDTVAFFKNLDTKAKEVIDSWATEDAKFVEFVEKKFEADQQASSQYRQSLLNTIQEIEGEQKKMEDFLSNLRNTTFESLEGKYPDLEEEIYNEIENDEWMVNDKVGENTIFNAAKKAHHH</sequence>
<name>F0ZRP5_DICPU</name>
<keyword evidence="2" id="KW-1185">Reference proteome</keyword>
<dbReference type="RefSeq" id="XP_003290085.1">
    <property type="nucleotide sequence ID" value="XM_003290037.1"/>
</dbReference>
<reference evidence="2" key="1">
    <citation type="journal article" date="2011" name="Genome Biol.">
        <title>Comparative genomics of the social amoebae Dictyostelium discoideum and Dictyostelium purpureum.</title>
        <authorList>
            <consortium name="US DOE Joint Genome Institute (JGI-PGF)"/>
            <person name="Sucgang R."/>
            <person name="Kuo A."/>
            <person name="Tian X."/>
            <person name="Salerno W."/>
            <person name="Parikh A."/>
            <person name="Feasley C.L."/>
            <person name="Dalin E."/>
            <person name="Tu H."/>
            <person name="Huang E."/>
            <person name="Barry K."/>
            <person name="Lindquist E."/>
            <person name="Shapiro H."/>
            <person name="Bruce D."/>
            <person name="Schmutz J."/>
            <person name="Salamov A."/>
            <person name="Fey P."/>
            <person name="Gaudet P."/>
            <person name="Anjard C."/>
            <person name="Babu M.M."/>
            <person name="Basu S."/>
            <person name="Bushmanova Y."/>
            <person name="van der Wel H."/>
            <person name="Katoh-Kurasawa M."/>
            <person name="Dinh C."/>
            <person name="Coutinho P.M."/>
            <person name="Saito T."/>
            <person name="Elias M."/>
            <person name="Schaap P."/>
            <person name="Kay R.R."/>
            <person name="Henrissat B."/>
            <person name="Eichinger L."/>
            <person name="Rivero F."/>
            <person name="Putnam N.H."/>
            <person name="West C.M."/>
            <person name="Loomis W.F."/>
            <person name="Chisholm R.L."/>
            <person name="Shaulsky G."/>
            <person name="Strassmann J.E."/>
            <person name="Queller D.C."/>
            <person name="Kuspa A."/>
            <person name="Grigoriev I.V."/>
        </authorList>
    </citation>
    <scope>NUCLEOTIDE SEQUENCE [LARGE SCALE GENOMIC DNA]</scope>
    <source>
        <strain evidence="2">QSDP1</strain>
    </source>
</reference>
<dbReference type="OMA" id="EISNDEW"/>
<dbReference type="GeneID" id="10504450"/>
<evidence type="ECO:0008006" key="3">
    <source>
        <dbReference type="Google" id="ProtNLM"/>
    </source>
</evidence>
<dbReference type="AlphaFoldDB" id="F0ZRP5"/>
<dbReference type="eggNOG" id="ENOG502RH7D">
    <property type="taxonomic scope" value="Eukaryota"/>
</dbReference>
<protein>
    <recommendedName>
        <fullName evidence="3">ATP synthase subunit d, mitochondrial</fullName>
    </recommendedName>
</protein>
<evidence type="ECO:0000313" key="2">
    <source>
        <dbReference type="Proteomes" id="UP000001064"/>
    </source>
</evidence>